<feature type="coiled-coil region" evidence="1">
    <location>
        <begin position="53"/>
        <end position="80"/>
    </location>
</feature>
<dbReference type="Proteomes" id="UP000218327">
    <property type="component" value="Unassembled WGS sequence"/>
</dbReference>
<protein>
    <submittedName>
        <fullName evidence="2">Uncharacterized protein</fullName>
    </submittedName>
</protein>
<comment type="caution">
    <text evidence="2">The sequence shown here is derived from an EMBL/GenBank/DDBJ whole genome shotgun (WGS) entry which is preliminary data.</text>
</comment>
<evidence type="ECO:0000313" key="3">
    <source>
        <dbReference type="Proteomes" id="UP000218327"/>
    </source>
</evidence>
<sequence length="114" mass="12868">MLAAILLTGVVVSDDKFTEEDPERTLVTLDQLSQTIEVMTSVVNRLRRHLSEQIKAQLENQTAQSEAQQLAEKRELIAAKNLLNPDKSNKRESFVVEINQQGAMPRSKTTKILH</sequence>
<reference evidence="3" key="1">
    <citation type="submission" date="2017-08" db="EMBL/GenBank/DDBJ databases">
        <title>A dynamic microbial community with high functional redundancy inhabits the cold, oxic subseafloor aquifer.</title>
        <authorList>
            <person name="Tully B.J."/>
            <person name="Wheat C.G."/>
            <person name="Glazer B.T."/>
            <person name="Huber J.A."/>
        </authorList>
    </citation>
    <scope>NUCLEOTIDE SEQUENCE [LARGE SCALE GENOMIC DNA]</scope>
</reference>
<evidence type="ECO:0000313" key="2">
    <source>
        <dbReference type="EMBL" id="PCJ19914.1"/>
    </source>
</evidence>
<gene>
    <name evidence="2" type="ORF">COA96_16080</name>
</gene>
<dbReference type="AlphaFoldDB" id="A0A2A5AKU5"/>
<organism evidence="2 3">
    <name type="scientific">SAR86 cluster bacterium</name>
    <dbReference type="NCBI Taxonomy" id="2030880"/>
    <lineage>
        <taxon>Bacteria</taxon>
        <taxon>Pseudomonadati</taxon>
        <taxon>Pseudomonadota</taxon>
        <taxon>Gammaproteobacteria</taxon>
        <taxon>SAR86 cluster</taxon>
    </lineage>
</organism>
<keyword evidence="1" id="KW-0175">Coiled coil</keyword>
<proteinExistence type="predicted"/>
<dbReference type="EMBL" id="NVVJ01000085">
    <property type="protein sequence ID" value="PCJ19914.1"/>
    <property type="molecule type" value="Genomic_DNA"/>
</dbReference>
<name>A0A2A5AKU5_9GAMM</name>
<accession>A0A2A5AKU5</accession>
<evidence type="ECO:0000256" key="1">
    <source>
        <dbReference type="SAM" id="Coils"/>
    </source>
</evidence>